<keyword evidence="10" id="KW-1185">Reference proteome</keyword>
<sequence>MNLLKPHSIWQGERLFILLMLAPAMALLFAFTIAPFAISVWLSFTDYLLSRPPARFIGLSNYIQLFTSAAFWSAFWISVLFTTLTTLVETVIGVAIATLLVGARRTGGFLRTIYMLPLAVTPIAIIFTFRMMFNPGLGIINYLFRLIGLPPQDWLGDSTMAMISLVTVDVWQWTPLTLLIVAGGLAALPTEPLEAARIDGATGWQSFRYVTLPMLMPFVALAVLFRAVDAFKTFDLIYVLTGGGPGTSTTTLNVMAFKQAIEFTELGRGSATAIIVMIIITLASQFFLRRSKLLTVPEVGA</sequence>
<feature type="transmembrane region" description="Helical" evidence="7">
    <location>
        <begin position="113"/>
        <end position="133"/>
    </location>
</feature>
<dbReference type="Proteomes" id="UP000721844">
    <property type="component" value="Unassembled WGS sequence"/>
</dbReference>
<comment type="subcellular location">
    <subcellularLocation>
        <location evidence="1 7">Cell membrane</location>
        <topology evidence="1 7">Multi-pass membrane protein</topology>
    </subcellularLocation>
</comment>
<dbReference type="Gene3D" id="1.10.3720.10">
    <property type="entry name" value="MetI-like"/>
    <property type="match status" value="1"/>
</dbReference>
<keyword evidence="5 7" id="KW-1133">Transmembrane helix</keyword>
<dbReference type="EMBL" id="JAESVA010000002">
    <property type="protein sequence ID" value="MCB8880209.1"/>
    <property type="molecule type" value="Genomic_DNA"/>
</dbReference>
<dbReference type="PANTHER" id="PTHR43005">
    <property type="entry name" value="BLR7065 PROTEIN"/>
    <property type="match status" value="1"/>
</dbReference>
<evidence type="ECO:0000256" key="1">
    <source>
        <dbReference type="ARBA" id="ARBA00004651"/>
    </source>
</evidence>
<accession>A0A963Z0D1</accession>
<dbReference type="RefSeq" id="WP_227306813.1">
    <property type="nucleotide sequence ID" value="NZ_JAESVA010000002.1"/>
</dbReference>
<comment type="similarity">
    <text evidence="7">Belongs to the binding-protein-dependent transport system permease family.</text>
</comment>
<feature type="transmembrane region" description="Helical" evidence="7">
    <location>
        <begin position="170"/>
        <end position="188"/>
    </location>
</feature>
<evidence type="ECO:0000259" key="8">
    <source>
        <dbReference type="PROSITE" id="PS50928"/>
    </source>
</evidence>
<evidence type="ECO:0000313" key="9">
    <source>
        <dbReference type="EMBL" id="MCB8880209.1"/>
    </source>
</evidence>
<dbReference type="GO" id="GO:0005886">
    <property type="term" value="C:plasma membrane"/>
    <property type="evidence" value="ECO:0007669"/>
    <property type="project" value="UniProtKB-SubCell"/>
</dbReference>
<feature type="transmembrane region" description="Helical" evidence="7">
    <location>
        <begin position="56"/>
        <end position="75"/>
    </location>
</feature>
<evidence type="ECO:0000256" key="6">
    <source>
        <dbReference type="ARBA" id="ARBA00023136"/>
    </source>
</evidence>
<dbReference type="CDD" id="cd06261">
    <property type="entry name" value="TM_PBP2"/>
    <property type="match status" value="1"/>
</dbReference>
<feature type="transmembrane region" description="Helical" evidence="7">
    <location>
        <begin position="209"/>
        <end position="228"/>
    </location>
</feature>
<reference evidence="9 10" key="1">
    <citation type="journal article" date="2021" name="Microorganisms">
        <title>Acidisoma silvae sp. nov. and Acidisomacellulosilytica sp. nov., Two Acidophilic Bacteria Isolated from Decaying Wood, Hydrolyzing Cellulose and Producing Poly-3-hydroxybutyrate.</title>
        <authorList>
            <person name="Mieszkin S."/>
            <person name="Pouder E."/>
            <person name="Uroz S."/>
            <person name="Simon-Colin C."/>
            <person name="Alain K."/>
        </authorList>
    </citation>
    <scope>NUCLEOTIDE SEQUENCE [LARGE SCALE GENOMIC DNA]</scope>
    <source>
        <strain evidence="9 10">HW T5.17</strain>
    </source>
</reference>
<dbReference type="SUPFAM" id="SSF160964">
    <property type="entry name" value="MalF N-terminal region-like"/>
    <property type="match status" value="1"/>
</dbReference>
<comment type="caution">
    <text evidence="9">The sequence shown here is derived from an EMBL/GenBank/DDBJ whole genome shotgun (WGS) entry which is preliminary data.</text>
</comment>
<name>A0A963Z0D1_9PROT</name>
<evidence type="ECO:0000256" key="5">
    <source>
        <dbReference type="ARBA" id="ARBA00022989"/>
    </source>
</evidence>
<keyword evidence="4 7" id="KW-0812">Transmembrane</keyword>
<evidence type="ECO:0000256" key="4">
    <source>
        <dbReference type="ARBA" id="ARBA00022692"/>
    </source>
</evidence>
<dbReference type="AlphaFoldDB" id="A0A963Z0D1"/>
<evidence type="ECO:0000256" key="7">
    <source>
        <dbReference type="RuleBase" id="RU363032"/>
    </source>
</evidence>
<feature type="transmembrane region" description="Helical" evidence="7">
    <location>
        <begin position="270"/>
        <end position="288"/>
    </location>
</feature>
<dbReference type="PROSITE" id="PS50928">
    <property type="entry name" value="ABC_TM1"/>
    <property type="match status" value="1"/>
</dbReference>
<keyword evidence="3" id="KW-1003">Cell membrane</keyword>
<keyword evidence="6 7" id="KW-0472">Membrane</keyword>
<proteinExistence type="inferred from homology"/>
<organism evidence="9 10">
    <name type="scientific">Acidisoma cellulosilyticum</name>
    <dbReference type="NCBI Taxonomy" id="2802395"/>
    <lineage>
        <taxon>Bacteria</taxon>
        <taxon>Pseudomonadati</taxon>
        <taxon>Pseudomonadota</taxon>
        <taxon>Alphaproteobacteria</taxon>
        <taxon>Acetobacterales</taxon>
        <taxon>Acidocellaceae</taxon>
        <taxon>Acidisoma</taxon>
    </lineage>
</organism>
<keyword evidence="2 7" id="KW-0813">Transport</keyword>
<dbReference type="SUPFAM" id="SSF161098">
    <property type="entry name" value="MetI-like"/>
    <property type="match status" value="1"/>
</dbReference>
<evidence type="ECO:0000256" key="3">
    <source>
        <dbReference type="ARBA" id="ARBA00022475"/>
    </source>
</evidence>
<dbReference type="GO" id="GO:0055085">
    <property type="term" value="P:transmembrane transport"/>
    <property type="evidence" value="ECO:0007669"/>
    <property type="project" value="InterPro"/>
</dbReference>
<feature type="transmembrane region" description="Helical" evidence="7">
    <location>
        <begin position="15"/>
        <end position="44"/>
    </location>
</feature>
<dbReference type="Pfam" id="PF00528">
    <property type="entry name" value="BPD_transp_1"/>
    <property type="match status" value="1"/>
</dbReference>
<gene>
    <name evidence="9" type="ORF">ACELLULO517_08195</name>
</gene>
<feature type="transmembrane region" description="Helical" evidence="7">
    <location>
        <begin position="81"/>
        <end position="101"/>
    </location>
</feature>
<feature type="domain" description="ABC transmembrane type-1" evidence="8">
    <location>
        <begin position="75"/>
        <end position="287"/>
    </location>
</feature>
<dbReference type="PANTHER" id="PTHR43005:SF1">
    <property type="entry name" value="SPERMIDINE_PUTRESCINE TRANSPORT SYSTEM PERMEASE PROTEIN"/>
    <property type="match status" value="1"/>
</dbReference>
<dbReference type="InterPro" id="IPR035906">
    <property type="entry name" value="MetI-like_sf"/>
</dbReference>
<evidence type="ECO:0000256" key="2">
    <source>
        <dbReference type="ARBA" id="ARBA00022448"/>
    </source>
</evidence>
<protein>
    <submittedName>
        <fullName evidence="9">Sugar ABC transporter permease</fullName>
    </submittedName>
</protein>
<dbReference type="InterPro" id="IPR000515">
    <property type="entry name" value="MetI-like"/>
</dbReference>
<evidence type="ECO:0000313" key="10">
    <source>
        <dbReference type="Proteomes" id="UP000721844"/>
    </source>
</evidence>